<dbReference type="Proteomes" id="UP000230889">
    <property type="component" value="Chromosome 1"/>
</dbReference>
<evidence type="ECO:0000313" key="1">
    <source>
        <dbReference type="EMBL" id="ATQ51842.1"/>
    </source>
</evidence>
<gene>
    <name evidence="1" type="ORF">CS875_03860</name>
</gene>
<proteinExistence type="predicted"/>
<evidence type="ECO:0000313" key="2">
    <source>
        <dbReference type="Proteomes" id="UP000230889"/>
    </source>
</evidence>
<protein>
    <submittedName>
        <fullName evidence="1">Uncharacterized protein</fullName>
    </submittedName>
</protein>
<reference evidence="1 2" key="1">
    <citation type="submission" date="2017-10" db="EMBL/GenBank/DDBJ databases">
        <title>First isolation and characterization of Brucella suis from yak.</title>
        <authorList>
            <person name="Yang X."/>
            <person name="Wang N."/>
            <person name="Cao X."/>
            <person name="Bie P."/>
            <person name="Wang J."/>
            <person name="Lyu Y."/>
            <person name="Wu Q."/>
        </authorList>
    </citation>
    <scope>NUCLEOTIDE SEQUENCE [LARGE SCALE GENOMIC DNA]</scope>
    <source>
        <strain evidence="1 2">QH05</strain>
    </source>
</reference>
<dbReference type="EMBL" id="CP024420">
    <property type="protein sequence ID" value="ATQ51842.1"/>
    <property type="molecule type" value="Genomic_DNA"/>
</dbReference>
<organism evidence="1 2">
    <name type="scientific">Brucella suis</name>
    <dbReference type="NCBI Taxonomy" id="29461"/>
    <lineage>
        <taxon>Bacteria</taxon>
        <taxon>Pseudomonadati</taxon>
        <taxon>Pseudomonadota</taxon>
        <taxon>Alphaproteobacteria</taxon>
        <taxon>Hyphomicrobiales</taxon>
        <taxon>Brucellaceae</taxon>
        <taxon>Brucella/Ochrobactrum group</taxon>
        <taxon>Brucella</taxon>
    </lineage>
</organism>
<accession>A0AAI8E801</accession>
<dbReference type="AlphaFoldDB" id="A0AAI8E801"/>
<name>A0AAI8E801_BRUSS</name>
<sequence length="59" mass="7083">MQIETRSNEGRNRSNYLFCRIIQRKTVSHFCWKCSKARILDRVSENIVLRSLLRTGNKR</sequence>